<reference evidence="1" key="1">
    <citation type="journal article" date="2021" name="PeerJ">
        <title>Extensive microbial diversity within the chicken gut microbiome revealed by metagenomics and culture.</title>
        <authorList>
            <person name="Gilroy R."/>
            <person name="Ravi A."/>
            <person name="Getino M."/>
            <person name="Pursley I."/>
            <person name="Horton D.L."/>
            <person name="Alikhan N.F."/>
            <person name="Baker D."/>
            <person name="Gharbi K."/>
            <person name="Hall N."/>
            <person name="Watson M."/>
            <person name="Adriaenssens E.M."/>
            <person name="Foster-Nyarko E."/>
            <person name="Jarju S."/>
            <person name="Secka A."/>
            <person name="Antonio M."/>
            <person name="Oren A."/>
            <person name="Chaudhuri R.R."/>
            <person name="La Ragione R."/>
            <person name="Hildebrand F."/>
            <person name="Pallen M.J."/>
        </authorList>
    </citation>
    <scope>NUCLEOTIDE SEQUENCE</scope>
    <source>
        <strain evidence="1">6627</strain>
    </source>
</reference>
<dbReference type="AlphaFoldDB" id="A0A9D1UVK6"/>
<dbReference type="InterPro" id="IPR007612">
    <property type="entry name" value="LOR"/>
</dbReference>
<sequence length="178" mass="20874">MRALYINQETLTANSTLTVRNQNNNIKYLITGRWGIKHSGFSVNDVYGNELAKIIQTKTGMMPEFTIFQNHQPVCKFVRPLNSTSEFFYLPQLHWIVIGNLKKMKYRILKFNNRIMTTKLTTGFPRQLIVSIDTYKHEPLCLCLIAILNYWAQNKSYHLIHPLIHKELGNEMAFRINK</sequence>
<organism evidence="1 2">
    <name type="scientific">Candidatus Ligilactobacillus excrementigallinarum</name>
    <dbReference type="NCBI Taxonomy" id="2838641"/>
    <lineage>
        <taxon>Bacteria</taxon>
        <taxon>Bacillati</taxon>
        <taxon>Bacillota</taxon>
        <taxon>Bacilli</taxon>
        <taxon>Lactobacillales</taxon>
        <taxon>Lactobacillaceae</taxon>
        <taxon>Ligilactobacillus</taxon>
    </lineage>
</organism>
<accession>A0A9D1UVK6</accession>
<dbReference type="Proteomes" id="UP000823963">
    <property type="component" value="Unassembled WGS sequence"/>
</dbReference>
<protein>
    <submittedName>
        <fullName evidence="1">Uncharacterized protein</fullName>
    </submittedName>
</protein>
<comment type="caution">
    <text evidence="1">The sequence shown here is derived from an EMBL/GenBank/DDBJ whole genome shotgun (WGS) entry which is preliminary data.</text>
</comment>
<name>A0A9D1UVK6_9LACO</name>
<dbReference type="Pfam" id="PF04525">
    <property type="entry name" value="LOR"/>
    <property type="match status" value="1"/>
</dbReference>
<proteinExistence type="predicted"/>
<evidence type="ECO:0000313" key="1">
    <source>
        <dbReference type="EMBL" id="HIX01188.1"/>
    </source>
</evidence>
<reference evidence="1" key="2">
    <citation type="submission" date="2021-04" db="EMBL/GenBank/DDBJ databases">
        <authorList>
            <person name="Gilroy R."/>
        </authorList>
    </citation>
    <scope>NUCLEOTIDE SEQUENCE</scope>
    <source>
        <strain evidence="1">6627</strain>
    </source>
</reference>
<evidence type="ECO:0000313" key="2">
    <source>
        <dbReference type="Proteomes" id="UP000823963"/>
    </source>
</evidence>
<gene>
    <name evidence="1" type="ORF">H9861_00320</name>
</gene>
<dbReference type="InterPro" id="IPR025659">
    <property type="entry name" value="Tubby-like_C"/>
</dbReference>
<dbReference type="SUPFAM" id="SSF54518">
    <property type="entry name" value="Tubby C-terminal domain-like"/>
    <property type="match status" value="1"/>
</dbReference>
<dbReference type="EMBL" id="DXFP01000004">
    <property type="protein sequence ID" value="HIX01188.1"/>
    <property type="molecule type" value="Genomic_DNA"/>
</dbReference>